<dbReference type="AlphaFoldDB" id="A0AAF1AJU1"/>
<reference evidence="2" key="1">
    <citation type="journal article" date="2016" name="Nat. Genet.">
        <title>A high-quality carrot genome assembly provides new insights into carotenoid accumulation and asterid genome evolution.</title>
        <authorList>
            <person name="Iorizzo M."/>
            <person name="Ellison S."/>
            <person name="Senalik D."/>
            <person name="Zeng P."/>
            <person name="Satapoomin P."/>
            <person name="Huang J."/>
            <person name="Bowman M."/>
            <person name="Iovene M."/>
            <person name="Sanseverino W."/>
            <person name="Cavagnaro P."/>
            <person name="Yildiz M."/>
            <person name="Macko-Podgorni A."/>
            <person name="Moranska E."/>
            <person name="Grzebelus E."/>
            <person name="Grzebelus D."/>
            <person name="Ashrafi H."/>
            <person name="Zheng Z."/>
            <person name="Cheng S."/>
            <person name="Spooner D."/>
            <person name="Van Deynze A."/>
            <person name="Simon P."/>
        </authorList>
    </citation>
    <scope>NUCLEOTIDE SEQUENCE</scope>
    <source>
        <tissue evidence="2">Leaf</tissue>
    </source>
</reference>
<evidence type="ECO:0000313" key="2">
    <source>
        <dbReference type="EMBL" id="WOG85829.1"/>
    </source>
</evidence>
<evidence type="ECO:0000256" key="1">
    <source>
        <dbReference type="SAM" id="Phobius"/>
    </source>
</evidence>
<sequence length="88" mass="9979">MEIDLRDVDGHVNIQGYVASSPAIGERQRPWFDRRLRSVVKSVNEKSFAAVNYTLFSFAVLAIIEVRLVFHRGSFAHVKIYGDITANL</sequence>
<keyword evidence="1" id="KW-0472">Membrane</keyword>
<keyword evidence="3" id="KW-1185">Reference proteome</keyword>
<dbReference type="EMBL" id="CP093343">
    <property type="protein sequence ID" value="WOG85829.1"/>
    <property type="molecule type" value="Genomic_DNA"/>
</dbReference>
<keyword evidence="1" id="KW-0812">Transmembrane</keyword>
<gene>
    <name evidence="2" type="ORF">DCAR_0105022</name>
</gene>
<name>A0AAF1AJU1_DAUCS</name>
<accession>A0AAF1AJU1</accession>
<protein>
    <submittedName>
        <fullName evidence="2">Uncharacterized protein</fullName>
    </submittedName>
</protein>
<dbReference type="Proteomes" id="UP000077755">
    <property type="component" value="Chromosome 1"/>
</dbReference>
<proteinExistence type="predicted"/>
<organism evidence="2 3">
    <name type="scientific">Daucus carota subsp. sativus</name>
    <name type="common">Carrot</name>
    <dbReference type="NCBI Taxonomy" id="79200"/>
    <lineage>
        <taxon>Eukaryota</taxon>
        <taxon>Viridiplantae</taxon>
        <taxon>Streptophyta</taxon>
        <taxon>Embryophyta</taxon>
        <taxon>Tracheophyta</taxon>
        <taxon>Spermatophyta</taxon>
        <taxon>Magnoliopsida</taxon>
        <taxon>eudicotyledons</taxon>
        <taxon>Gunneridae</taxon>
        <taxon>Pentapetalae</taxon>
        <taxon>asterids</taxon>
        <taxon>campanulids</taxon>
        <taxon>Apiales</taxon>
        <taxon>Apiaceae</taxon>
        <taxon>Apioideae</taxon>
        <taxon>Scandiceae</taxon>
        <taxon>Daucinae</taxon>
        <taxon>Daucus</taxon>
        <taxon>Daucus sect. Daucus</taxon>
    </lineage>
</organism>
<feature type="transmembrane region" description="Helical" evidence="1">
    <location>
        <begin position="50"/>
        <end position="70"/>
    </location>
</feature>
<keyword evidence="1" id="KW-1133">Transmembrane helix</keyword>
<reference evidence="2" key="2">
    <citation type="submission" date="2022-03" db="EMBL/GenBank/DDBJ databases">
        <title>Draft title - Genomic analysis of global carrot germplasm unveils the trajectory of domestication and the origin of high carotenoid orange carrot.</title>
        <authorList>
            <person name="Iorizzo M."/>
            <person name="Ellison S."/>
            <person name="Senalik D."/>
            <person name="Macko-Podgorni A."/>
            <person name="Grzebelus D."/>
            <person name="Bostan H."/>
            <person name="Rolling W."/>
            <person name="Curaba J."/>
            <person name="Simon P."/>
        </authorList>
    </citation>
    <scope>NUCLEOTIDE SEQUENCE</scope>
    <source>
        <tissue evidence="2">Leaf</tissue>
    </source>
</reference>
<evidence type="ECO:0000313" key="3">
    <source>
        <dbReference type="Proteomes" id="UP000077755"/>
    </source>
</evidence>